<keyword evidence="1" id="KW-0175">Coiled coil</keyword>
<dbReference type="Gene3D" id="2.30.29.30">
    <property type="entry name" value="Pleckstrin-homology domain (PH domain)/Phosphotyrosine-binding domain (PTB)"/>
    <property type="match status" value="1"/>
</dbReference>
<dbReference type="InterPro" id="IPR011993">
    <property type="entry name" value="PH-like_dom_sf"/>
</dbReference>
<dbReference type="InterPro" id="IPR040392">
    <property type="entry name" value="PKHA4-7_PH"/>
</dbReference>
<dbReference type="SUPFAM" id="SSF50729">
    <property type="entry name" value="PH domain-like"/>
    <property type="match status" value="1"/>
</dbReference>
<evidence type="ECO:0000259" key="3">
    <source>
        <dbReference type="PROSITE" id="PS50003"/>
    </source>
</evidence>
<dbReference type="Ensembl" id="ENSAMXT00005019312.1">
    <property type="protein sequence ID" value="ENSAMXP00005017476.1"/>
    <property type="gene ID" value="ENSAMXG00005009105.1"/>
</dbReference>
<feature type="region of interest" description="Disordered" evidence="2">
    <location>
        <begin position="655"/>
        <end position="675"/>
    </location>
</feature>
<evidence type="ECO:0000313" key="5">
    <source>
        <dbReference type="Proteomes" id="UP000694621"/>
    </source>
</evidence>
<sequence length="848" mass="96562">CVCFCFQDGSGMRLWRRKWFVLADYCLFYYKDSREENVLGSIPLPSYTISPVGPEDHISRKYAFKASHTGMRSYIYKHSSVIGSQAEHGGMRTYYFSADTQEDMNTWLRAMNQAAVLDESDCSDQHCTHVKLEEQAVPQINHINSYVLFHAEAPQSEGTETLKQELLIEEEKSRTAVPEMEEERGKSLPVRPREVELSAPDLAAPSQSTSHPPSRAASTLPASFRNGESQDMNGMVGYQRGPTPRSDTPTHTQGSRSTLEQVENWVKGSALTLRSVSGEETLSRRTPPAQTSSGTVEAYQSVPNSHQQLPSDYRYAQDRLSQLRAAQGRSPQPATREGTVWQLYEWQQRQQYRHASPTAPIYVPAPDYSTAVSSTRANPDTARSVSVPPLITSAPAPGPPGLRLLSPRRPHTPAERLTVKPQEERPVVEVPPSSSPRRIYSQKYATVERRSIPPSGYITHTVSAPSLHRKTVRTSLLHNLLLSMYSTVQPWDHLFFWCFLMLVFKDFCLPLQVKLSRLCEQDKTLQELEIKLSTLKEDKDKLESVLDVAHQQMEQYQDQPIHTEKIAYQQRLLQEDLVHIRADISRVATEMERAWAEYGRLEQSVERLREALQTQMNLCTVPQEKSQLKRELWRIEDVMAGLSSTKDAFKITVDSVQNPGEGHSPLFRGRPGKKKLQQSVYTKTIRLNINQHEGLETKSKSNNALDIKCKDLLKPHNLFPQEKPKSALEQLYSTEPRQLPQRGRMSVEEQLERMKRHQRALVRERKRNINQGERQTSSSRSSSRAVCSDLGPVRYPLPHRHSDLRYCLLMPDMPHHPSVLQSYCVSNQGPDVPKQNCLLDLKLELCTL</sequence>
<dbReference type="SMART" id="SM00233">
    <property type="entry name" value="PH"/>
    <property type="match status" value="1"/>
</dbReference>
<dbReference type="PANTHER" id="PTHR12752">
    <property type="entry name" value="PHOSPHOINOSITOL 3-PHOSPHATE-BINDING PROTEIN"/>
    <property type="match status" value="1"/>
</dbReference>
<feature type="region of interest" description="Disordered" evidence="2">
    <location>
        <begin position="372"/>
        <end position="415"/>
    </location>
</feature>
<organism evidence="4 5">
    <name type="scientific">Astyanax mexicanus</name>
    <name type="common">Blind cave fish</name>
    <name type="synonym">Astyanax fasciatus mexicanus</name>
    <dbReference type="NCBI Taxonomy" id="7994"/>
    <lineage>
        <taxon>Eukaryota</taxon>
        <taxon>Metazoa</taxon>
        <taxon>Chordata</taxon>
        <taxon>Craniata</taxon>
        <taxon>Vertebrata</taxon>
        <taxon>Euteleostomi</taxon>
        <taxon>Actinopterygii</taxon>
        <taxon>Neopterygii</taxon>
        <taxon>Teleostei</taxon>
        <taxon>Ostariophysi</taxon>
        <taxon>Characiformes</taxon>
        <taxon>Characoidei</taxon>
        <taxon>Acestrorhamphidae</taxon>
        <taxon>Acestrorhamphinae</taxon>
        <taxon>Astyanax</taxon>
    </lineage>
</organism>
<reference evidence="4" key="1">
    <citation type="submission" date="2025-08" db="UniProtKB">
        <authorList>
            <consortium name="Ensembl"/>
        </authorList>
    </citation>
    <scope>IDENTIFICATION</scope>
</reference>
<proteinExistence type="predicted"/>
<feature type="compositionally biased region" description="Polar residues" evidence="2">
    <location>
        <begin position="372"/>
        <end position="384"/>
    </location>
</feature>
<dbReference type="CDD" id="cd13248">
    <property type="entry name" value="PH_PEPP1_2_3"/>
    <property type="match status" value="1"/>
</dbReference>
<feature type="domain" description="PH" evidence="3">
    <location>
        <begin position="1"/>
        <end position="116"/>
    </location>
</feature>
<evidence type="ECO:0000256" key="2">
    <source>
        <dbReference type="SAM" id="MobiDB-lite"/>
    </source>
</evidence>
<dbReference type="Proteomes" id="UP000694621">
    <property type="component" value="Unplaced"/>
</dbReference>
<dbReference type="PANTHER" id="PTHR12752:SF4">
    <property type="entry name" value="PLECKSTRIN HOMOLOGY DOMAIN-CONTAINING FAMILY A MEMBER 7"/>
    <property type="match status" value="1"/>
</dbReference>
<feature type="region of interest" description="Disordered" evidence="2">
    <location>
        <begin position="170"/>
        <end position="261"/>
    </location>
</feature>
<feature type="compositionally biased region" description="Basic and acidic residues" evidence="2">
    <location>
        <begin position="183"/>
        <end position="196"/>
    </location>
</feature>
<name>A0A8B9HSC4_ASTMX</name>
<feature type="region of interest" description="Disordered" evidence="2">
    <location>
        <begin position="276"/>
        <end position="308"/>
    </location>
</feature>
<evidence type="ECO:0000313" key="4">
    <source>
        <dbReference type="Ensembl" id="ENSAMXP00005017476.1"/>
    </source>
</evidence>
<evidence type="ECO:0000256" key="1">
    <source>
        <dbReference type="SAM" id="Coils"/>
    </source>
</evidence>
<feature type="region of interest" description="Disordered" evidence="2">
    <location>
        <begin position="765"/>
        <end position="786"/>
    </location>
</feature>
<dbReference type="AlphaFoldDB" id="A0A8B9HSC4"/>
<feature type="compositionally biased region" description="Polar residues" evidence="2">
    <location>
        <begin position="205"/>
        <end position="232"/>
    </location>
</feature>
<dbReference type="PROSITE" id="PS50003">
    <property type="entry name" value="PH_DOMAIN"/>
    <property type="match status" value="1"/>
</dbReference>
<feature type="compositionally biased region" description="Polar residues" evidence="2">
    <location>
        <begin position="245"/>
        <end position="261"/>
    </location>
</feature>
<dbReference type="Pfam" id="PF25541">
    <property type="entry name" value="TBCA_PH"/>
    <property type="match status" value="1"/>
</dbReference>
<accession>A0A8B9HSC4</accession>
<dbReference type="InterPro" id="IPR057971">
    <property type="entry name" value="PKHA4-7_TBCA"/>
</dbReference>
<feature type="coiled-coil region" evidence="1">
    <location>
        <begin position="525"/>
        <end position="559"/>
    </location>
</feature>
<dbReference type="InterPro" id="IPR001849">
    <property type="entry name" value="PH_domain"/>
</dbReference>
<dbReference type="Pfam" id="PF00169">
    <property type="entry name" value="PH"/>
    <property type="match status" value="1"/>
</dbReference>
<protein>
    <submittedName>
        <fullName evidence="4">Pleckstrin homology domain containing, family A member 7a</fullName>
    </submittedName>
</protein>